<gene>
    <name evidence="2" type="ORF">PFISCL1PPCAC_22320</name>
</gene>
<dbReference type="InterPro" id="IPR002083">
    <property type="entry name" value="MATH/TRAF_dom"/>
</dbReference>
<dbReference type="PROSITE" id="PS50144">
    <property type="entry name" value="MATH"/>
    <property type="match status" value="1"/>
</dbReference>
<protein>
    <recommendedName>
        <fullName evidence="1">MATH domain-containing protein</fullName>
    </recommendedName>
</protein>
<dbReference type="PANTHER" id="PTHR47022">
    <property type="entry name" value="BTB AND MATH DOMAIN-CONTAINING PROTEIN 36-RELATED"/>
    <property type="match status" value="1"/>
</dbReference>
<name>A0AAV5WHU4_9BILA</name>
<feature type="domain" description="MATH" evidence="1">
    <location>
        <begin position="8"/>
        <end position="134"/>
    </location>
</feature>
<reference evidence="2" key="1">
    <citation type="submission" date="2023-10" db="EMBL/GenBank/DDBJ databases">
        <title>Genome assembly of Pristionchus species.</title>
        <authorList>
            <person name="Yoshida K."/>
            <person name="Sommer R.J."/>
        </authorList>
    </citation>
    <scope>NUCLEOTIDE SEQUENCE</scope>
    <source>
        <strain evidence="2">RS5133</strain>
    </source>
</reference>
<dbReference type="Proteomes" id="UP001432322">
    <property type="component" value="Unassembled WGS sequence"/>
</dbReference>
<feature type="non-terminal residue" evidence="2">
    <location>
        <position position="170"/>
    </location>
</feature>
<feature type="non-terminal residue" evidence="2">
    <location>
        <position position="1"/>
    </location>
</feature>
<evidence type="ECO:0000313" key="3">
    <source>
        <dbReference type="Proteomes" id="UP001432322"/>
    </source>
</evidence>
<dbReference type="SUPFAM" id="SSF49599">
    <property type="entry name" value="TRAF domain-like"/>
    <property type="match status" value="1"/>
</dbReference>
<comment type="caution">
    <text evidence="2">The sequence shown here is derived from an EMBL/GenBank/DDBJ whole genome shotgun (WGS) entry which is preliminary data.</text>
</comment>
<organism evidence="2 3">
    <name type="scientific">Pristionchus fissidentatus</name>
    <dbReference type="NCBI Taxonomy" id="1538716"/>
    <lineage>
        <taxon>Eukaryota</taxon>
        <taxon>Metazoa</taxon>
        <taxon>Ecdysozoa</taxon>
        <taxon>Nematoda</taxon>
        <taxon>Chromadorea</taxon>
        <taxon>Rhabditida</taxon>
        <taxon>Rhabditina</taxon>
        <taxon>Diplogasteromorpha</taxon>
        <taxon>Diplogasteroidea</taxon>
        <taxon>Neodiplogasteridae</taxon>
        <taxon>Pristionchus</taxon>
    </lineage>
</organism>
<sequence>FQMANTPDLLIGFEFDDITPTKSITHSSDVVYASNLPWKLLGRTINSEVSGRKELRLSLFCNSANEYTGWSCDATIKTVLVNVDPDCNIVKEVEHKFLNDGTGRGCIQSLDWEYLADPEKGFLKDGQCTIETKVFIKKTKNVRVLKLKNYSIPASGQGNVILFVEGKKLH</sequence>
<proteinExistence type="predicted"/>
<dbReference type="InterPro" id="IPR008974">
    <property type="entry name" value="TRAF-like"/>
</dbReference>
<accession>A0AAV5WHU4</accession>
<dbReference type="Gene3D" id="2.60.210.10">
    <property type="entry name" value="Apoptosis, Tumor Necrosis Factor Receptor Associated Protein 2, Chain A"/>
    <property type="match status" value="1"/>
</dbReference>
<dbReference type="PANTHER" id="PTHR47022:SF1">
    <property type="entry name" value="BTB AND MATH DOMAIN-CONTAINING PROTEIN 36-RELATED"/>
    <property type="match status" value="1"/>
</dbReference>
<dbReference type="EMBL" id="BTSY01000005">
    <property type="protein sequence ID" value="GMT31023.1"/>
    <property type="molecule type" value="Genomic_DNA"/>
</dbReference>
<keyword evidence="3" id="KW-1185">Reference proteome</keyword>
<evidence type="ECO:0000313" key="2">
    <source>
        <dbReference type="EMBL" id="GMT31023.1"/>
    </source>
</evidence>
<evidence type="ECO:0000259" key="1">
    <source>
        <dbReference type="PROSITE" id="PS50144"/>
    </source>
</evidence>
<dbReference type="Pfam" id="PF22486">
    <property type="entry name" value="MATH_2"/>
    <property type="match status" value="1"/>
</dbReference>
<dbReference type="AlphaFoldDB" id="A0AAV5WHU4"/>